<dbReference type="Pfam" id="PF01266">
    <property type="entry name" value="DAO"/>
    <property type="match status" value="1"/>
</dbReference>
<sequence>MMFSKNIAIIGEGVIGVSSALAINQKFPHYKITIFHDRPFDKTCSFGPAGLFRLDKEELKPLAKVTFERMAFLEKTEGPKTGIKLLSGHIQSDDKERLTLQEKNMSDIVYNFRWLTDRERQSLFIDPLNFCIHYTAYASEGKKYVPWMKEILQKNGIQFIRKEIKNVNEIGKDYDIVINCGGLNGGKISGDDDTVYPIRGVVLELDSIWHKHFNYKDFVNFTIPMSNSVALGTVKQDHRYDTKITDDDRKEIWDNYLKIHPTMKEAKILNEWCHLRPERKSLRLESEIRKLDNDKKYLLIHNYGHGGNGFTLHWGCALKVVEFIENNIKIQANSWDSKSFQTFKRYREAKLKGLKDSLIEEEKQIKNLENIKNQITEYGKKLTHNLWMPFGNVAFFPAKLYNTNKYTVLLGDNYFVDASGHEACGIIDRRLELLNERVEKFKTAIKNTEDEIKYGGQFFQNSDGTVEIIEEYVEPDEETKKKRAMEFKKPSIPEEEYNQLMAKLDELELLEDGSDEEDDDDDEDEENDEEENLDSDDEPDVVIEGDSKIKAKKNDLDSDDDDVSEDGVILHNEIVDDLANFLGLQDKRDQLIEILKKGRDLTEIYNKENNSEEVMETNEVKKELSNKTFDEKKTLKRGVSWSAEDEVQTIEKIDELSSKELEMKVNGVGKGILTNKDPSPIDHEAVKRMNEEDVNTCKIEPMSKEAFTQNIVERSSIPMIPEEPQATEIPEAEPYKPMSRFKRSKMWH</sequence>
<proteinExistence type="inferred from homology"/>
<evidence type="ECO:0000256" key="8">
    <source>
        <dbReference type="SAM" id="MobiDB-lite"/>
    </source>
</evidence>
<dbReference type="Gene3D" id="3.40.50.720">
    <property type="entry name" value="NAD(P)-binding Rossmann-like Domain"/>
    <property type="match status" value="1"/>
</dbReference>
<dbReference type="RefSeq" id="XP_024503872.1">
    <property type="nucleotide sequence ID" value="XM_024650057.1"/>
</dbReference>
<dbReference type="OrthoDB" id="2015447at2759"/>
<dbReference type="GeneID" id="36377036"/>
<feature type="compositionally biased region" description="Basic residues" evidence="8">
    <location>
        <begin position="739"/>
        <end position="748"/>
    </location>
</feature>
<dbReference type="InterPro" id="IPR006181">
    <property type="entry name" value="D-amino_acid_oxidase_CS"/>
</dbReference>
<protein>
    <submittedName>
        <fullName evidence="10 12">D-amino-acid oxidase</fullName>
    </submittedName>
</protein>
<dbReference type="InterPro" id="IPR023209">
    <property type="entry name" value="DAO"/>
</dbReference>
<feature type="region of interest" description="Disordered" evidence="8">
    <location>
        <begin position="713"/>
        <end position="748"/>
    </location>
</feature>
<dbReference type="WBParaSite" id="SRAE_1000292400.1">
    <property type="protein sequence ID" value="SRAE_1000292400.1"/>
    <property type="gene ID" value="WBGene00259541"/>
</dbReference>
<evidence type="ECO:0000256" key="4">
    <source>
        <dbReference type="ARBA" id="ARBA00022630"/>
    </source>
</evidence>
<evidence type="ECO:0000259" key="9">
    <source>
        <dbReference type="Pfam" id="PF01266"/>
    </source>
</evidence>
<evidence type="ECO:0000256" key="7">
    <source>
        <dbReference type="SAM" id="Coils"/>
    </source>
</evidence>
<dbReference type="Pfam" id="PF02996">
    <property type="entry name" value="Prefoldin"/>
    <property type="match status" value="1"/>
</dbReference>
<reference evidence="12" key="2">
    <citation type="submission" date="2020-12" db="UniProtKB">
        <authorList>
            <consortium name="WormBaseParasite"/>
        </authorList>
    </citation>
    <scope>IDENTIFICATION</scope>
</reference>
<dbReference type="eggNOG" id="KOG3130">
    <property type="taxonomic scope" value="Eukaryota"/>
</dbReference>
<dbReference type="CDD" id="cd23159">
    <property type="entry name" value="Prefoldin_URI1"/>
    <property type="match status" value="1"/>
</dbReference>
<dbReference type="CTD" id="36377036"/>
<evidence type="ECO:0000256" key="3">
    <source>
        <dbReference type="ARBA" id="ARBA00011695"/>
    </source>
</evidence>
<feature type="region of interest" description="Disordered" evidence="8">
    <location>
        <begin position="513"/>
        <end position="563"/>
    </location>
</feature>
<dbReference type="SUPFAM" id="SSF51971">
    <property type="entry name" value="Nucleotide-binding domain"/>
    <property type="match status" value="1"/>
</dbReference>
<dbReference type="EMBL" id="LN609528">
    <property type="protein sequence ID" value="CEF64671.1"/>
    <property type="molecule type" value="Genomic_DNA"/>
</dbReference>
<evidence type="ECO:0000256" key="2">
    <source>
        <dbReference type="ARBA" id="ARBA00006730"/>
    </source>
</evidence>
<evidence type="ECO:0000313" key="11">
    <source>
        <dbReference type="Proteomes" id="UP000035682"/>
    </source>
</evidence>
<keyword evidence="4" id="KW-0285">Flavoprotein</keyword>
<dbReference type="Proteomes" id="UP000035682">
    <property type="component" value="Unplaced"/>
</dbReference>
<dbReference type="Gene3D" id="1.10.287.370">
    <property type="match status" value="1"/>
</dbReference>
<dbReference type="WormBase" id="SRAE_1000292400">
    <property type="protein sequence ID" value="SRP08000"/>
    <property type="gene ID" value="WBGene00259541"/>
</dbReference>
<keyword evidence="6" id="KW-0560">Oxidoreductase</keyword>
<name>A0A090L4F4_STRRB</name>
<dbReference type="STRING" id="34506.A0A090L4F4"/>
<evidence type="ECO:0000256" key="5">
    <source>
        <dbReference type="ARBA" id="ARBA00022827"/>
    </source>
</evidence>
<dbReference type="GO" id="GO:0005737">
    <property type="term" value="C:cytoplasm"/>
    <property type="evidence" value="ECO:0007669"/>
    <property type="project" value="TreeGrafter"/>
</dbReference>
<feature type="domain" description="FAD dependent oxidoreductase" evidence="9">
    <location>
        <begin position="7"/>
        <end position="321"/>
    </location>
</feature>
<comment type="similarity">
    <text evidence="2">Belongs to the DAMOX/DASOX family.</text>
</comment>
<evidence type="ECO:0000313" key="10">
    <source>
        <dbReference type="EMBL" id="CEF64671.1"/>
    </source>
</evidence>
<dbReference type="InterPro" id="IPR009053">
    <property type="entry name" value="Prefoldin"/>
</dbReference>
<dbReference type="PANTHER" id="PTHR11530">
    <property type="entry name" value="D-AMINO ACID OXIDASE"/>
    <property type="match status" value="1"/>
</dbReference>
<dbReference type="PROSITE" id="PS00677">
    <property type="entry name" value="DAO"/>
    <property type="match status" value="1"/>
</dbReference>
<dbReference type="InterPro" id="IPR006076">
    <property type="entry name" value="FAD-dep_OxRdtase"/>
</dbReference>
<dbReference type="SUPFAM" id="SSF46579">
    <property type="entry name" value="Prefoldin"/>
    <property type="match status" value="1"/>
</dbReference>
<evidence type="ECO:0000256" key="6">
    <source>
        <dbReference type="ARBA" id="ARBA00023002"/>
    </source>
</evidence>
<feature type="compositionally biased region" description="Basic and acidic residues" evidence="8">
    <location>
        <begin position="545"/>
        <end position="556"/>
    </location>
</feature>
<organism evidence="10">
    <name type="scientific">Strongyloides ratti</name>
    <name type="common">Parasitic roundworm</name>
    <dbReference type="NCBI Taxonomy" id="34506"/>
    <lineage>
        <taxon>Eukaryota</taxon>
        <taxon>Metazoa</taxon>
        <taxon>Ecdysozoa</taxon>
        <taxon>Nematoda</taxon>
        <taxon>Chromadorea</taxon>
        <taxon>Rhabditida</taxon>
        <taxon>Tylenchina</taxon>
        <taxon>Panagrolaimomorpha</taxon>
        <taxon>Strongyloidoidea</taxon>
        <taxon>Strongyloididae</taxon>
        <taxon>Strongyloides</taxon>
    </lineage>
</organism>
<comment type="cofactor">
    <cofactor evidence="1">
        <name>FAD</name>
        <dbReference type="ChEBI" id="CHEBI:57692"/>
    </cofactor>
</comment>
<accession>A0A090L4F4</accession>
<reference evidence="10 11" key="1">
    <citation type="submission" date="2014-09" db="EMBL/GenBank/DDBJ databases">
        <authorList>
            <person name="Martin A.A."/>
        </authorList>
    </citation>
    <scope>NUCLEOTIDE SEQUENCE</scope>
    <source>
        <strain evidence="11">ED321</strain>
        <strain evidence="10">ED321 Heterogonic</strain>
    </source>
</reference>
<dbReference type="SUPFAM" id="SSF54373">
    <property type="entry name" value="FAD-linked reductases, C-terminal domain"/>
    <property type="match status" value="1"/>
</dbReference>
<dbReference type="Gene3D" id="3.30.9.10">
    <property type="entry name" value="D-Amino Acid Oxidase, subunit A, domain 2"/>
    <property type="match status" value="1"/>
</dbReference>
<feature type="compositionally biased region" description="Acidic residues" evidence="8">
    <location>
        <begin position="513"/>
        <end position="543"/>
    </location>
</feature>
<dbReference type="GO" id="GO:0071949">
    <property type="term" value="F:FAD binding"/>
    <property type="evidence" value="ECO:0007669"/>
    <property type="project" value="InterPro"/>
</dbReference>
<comment type="subunit">
    <text evidence="3">Heterohexamer of two PFD-alpha type and four PFD-beta type subunits.</text>
</comment>
<dbReference type="AlphaFoldDB" id="A0A090L4F4"/>
<keyword evidence="5" id="KW-0274">FAD</keyword>
<dbReference type="GO" id="GO:0003884">
    <property type="term" value="F:D-amino-acid oxidase activity"/>
    <property type="evidence" value="ECO:0007669"/>
    <property type="project" value="InterPro"/>
</dbReference>
<keyword evidence="7" id="KW-0175">Coiled coil</keyword>
<feature type="coiled-coil region" evidence="7">
    <location>
        <begin position="351"/>
        <end position="378"/>
    </location>
</feature>
<keyword evidence="11" id="KW-1185">Reference proteome</keyword>
<evidence type="ECO:0000313" key="12">
    <source>
        <dbReference type="WBParaSite" id="SRAE_1000292400.1"/>
    </source>
</evidence>
<dbReference type="InterPro" id="IPR004127">
    <property type="entry name" value="Prefoldin_subunit_alpha"/>
</dbReference>
<evidence type="ECO:0000256" key="1">
    <source>
        <dbReference type="ARBA" id="ARBA00001974"/>
    </source>
</evidence>
<dbReference type="PANTHER" id="PTHR11530:SF28">
    <property type="entry name" value="D-ASPARTATE OXIDASE 1"/>
    <property type="match status" value="1"/>
</dbReference>
<evidence type="ECO:0000313" key="13">
    <source>
        <dbReference type="WormBase" id="SRAE_1000292400"/>
    </source>
</evidence>
<dbReference type="GO" id="GO:0019478">
    <property type="term" value="P:D-amino acid catabolic process"/>
    <property type="evidence" value="ECO:0007669"/>
    <property type="project" value="TreeGrafter"/>
</dbReference>
<gene>
    <name evidence="10 12 13" type="ORF">SRAE_1000292400</name>
</gene>